<sequence>MNTETIEQAALHLPTHQRAELAHKLLLSLEEQNEEEIAQAWHTEAARRAAEIDSGQTDTASAEDARAAAQALLR</sequence>
<accession>A0A1A8XN30</accession>
<dbReference type="EMBL" id="FLQX01000111">
    <property type="protein sequence ID" value="SBT06565.1"/>
    <property type="molecule type" value="Genomic_DNA"/>
</dbReference>
<evidence type="ECO:0000313" key="2">
    <source>
        <dbReference type="EMBL" id="SBT06565.1"/>
    </source>
</evidence>
<protein>
    <recommendedName>
        <fullName evidence="4">Addiction module antitoxin RelB</fullName>
    </recommendedName>
</protein>
<organism evidence="2 3">
    <name type="scientific">Candidatus Accumulibacter aalborgensis</name>
    <dbReference type="NCBI Taxonomy" id="1860102"/>
    <lineage>
        <taxon>Bacteria</taxon>
        <taxon>Pseudomonadati</taxon>
        <taxon>Pseudomonadota</taxon>
        <taxon>Betaproteobacteria</taxon>
        <taxon>Candidatus Accumulibacter</taxon>
    </lineage>
</organism>
<evidence type="ECO:0000256" key="1">
    <source>
        <dbReference type="SAM" id="MobiDB-lite"/>
    </source>
</evidence>
<gene>
    <name evidence="2" type="ORF">ACCAA_350004</name>
</gene>
<dbReference type="RefSeq" id="WP_186407227.1">
    <property type="nucleotide sequence ID" value="NZ_FLQX01000111.1"/>
</dbReference>
<dbReference type="STRING" id="1860102.ACCAA_350004"/>
<dbReference type="Pfam" id="PF09720">
    <property type="entry name" value="Unstab_antitox"/>
    <property type="match status" value="1"/>
</dbReference>
<dbReference type="Proteomes" id="UP000199169">
    <property type="component" value="Unassembled WGS sequence"/>
</dbReference>
<name>A0A1A8XN30_9PROT</name>
<dbReference type="AlphaFoldDB" id="A0A1A8XN30"/>
<keyword evidence="3" id="KW-1185">Reference proteome</keyword>
<proteinExistence type="predicted"/>
<evidence type="ECO:0000313" key="3">
    <source>
        <dbReference type="Proteomes" id="UP000199169"/>
    </source>
</evidence>
<dbReference type="InterPro" id="IPR013406">
    <property type="entry name" value="CHP02574_addiction_mod"/>
</dbReference>
<evidence type="ECO:0008006" key="4">
    <source>
        <dbReference type="Google" id="ProtNLM"/>
    </source>
</evidence>
<reference evidence="2 3" key="1">
    <citation type="submission" date="2016-06" db="EMBL/GenBank/DDBJ databases">
        <authorList>
            <person name="Kjaerup R.B."/>
            <person name="Dalgaard T.S."/>
            <person name="Juul-Madsen H.R."/>
        </authorList>
    </citation>
    <scope>NUCLEOTIDE SEQUENCE [LARGE SCALE GENOMIC DNA]</scope>
    <source>
        <strain evidence="2">3</strain>
    </source>
</reference>
<feature type="region of interest" description="Disordered" evidence="1">
    <location>
        <begin position="48"/>
        <end position="74"/>
    </location>
</feature>